<reference evidence="1 2" key="1">
    <citation type="submission" date="2016-01" db="EMBL/GenBank/DDBJ databases">
        <title>The draft genome sequence of Aquimarina sp. RZW4-3-2.</title>
        <authorList>
            <person name="Wang Y."/>
        </authorList>
    </citation>
    <scope>NUCLEOTIDE SEQUENCE [LARGE SCALE GENOMIC DNA]</scope>
    <source>
        <strain evidence="1 2">RZW4-3-2</strain>
    </source>
</reference>
<dbReference type="Proteomes" id="UP000076715">
    <property type="component" value="Unassembled WGS sequence"/>
</dbReference>
<dbReference type="STRING" id="1642818.AWE51_25530"/>
<keyword evidence="2" id="KW-1185">Reference proteome</keyword>
<dbReference type="OrthoDB" id="955026at2"/>
<proteinExistence type="predicted"/>
<sequence length="141" mass="16648">MTRSEFKKHIEKTLYELKLYAELHYGQELPNDFEFEWCLVEKTKAIGNNDIIELITDKVYLNEKEIYPCVDLVAEKITLDNRIYISGRISEHKPREFGKGWSNRPGPFIYSLGPGFINKKIKTDSKEFKELLFKKGLIHYN</sequence>
<name>A0A162ZX33_9FLAO</name>
<protein>
    <submittedName>
        <fullName evidence="1">Uncharacterized protein</fullName>
    </submittedName>
</protein>
<dbReference type="AlphaFoldDB" id="A0A162ZX33"/>
<evidence type="ECO:0000313" key="2">
    <source>
        <dbReference type="Proteomes" id="UP000076715"/>
    </source>
</evidence>
<gene>
    <name evidence="1" type="ORF">AWE51_25530</name>
</gene>
<dbReference type="RefSeq" id="WP_066314994.1">
    <property type="nucleotide sequence ID" value="NZ_LQRT01000019.1"/>
</dbReference>
<accession>A0A162ZX33</accession>
<organism evidence="1 2">
    <name type="scientific">Aquimarina aggregata</name>
    <dbReference type="NCBI Taxonomy" id="1642818"/>
    <lineage>
        <taxon>Bacteria</taxon>
        <taxon>Pseudomonadati</taxon>
        <taxon>Bacteroidota</taxon>
        <taxon>Flavobacteriia</taxon>
        <taxon>Flavobacteriales</taxon>
        <taxon>Flavobacteriaceae</taxon>
        <taxon>Aquimarina</taxon>
    </lineage>
</organism>
<comment type="caution">
    <text evidence="1">The sequence shown here is derived from an EMBL/GenBank/DDBJ whole genome shotgun (WGS) entry which is preliminary data.</text>
</comment>
<dbReference type="EMBL" id="LQRT01000019">
    <property type="protein sequence ID" value="KZS40100.1"/>
    <property type="molecule type" value="Genomic_DNA"/>
</dbReference>
<evidence type="ECO:0000313" key="1">
    <source>
        <dbReference type="EMBL" id="KZS40100.1"/>
    </source>
</evidence>